<name>A0AAV9JHM0_9PEZI</name>
<accession>A0AAV9JHM0</accession>
<feature type="region of interest" description="Disordered" evidence="1">
    <location>
        <begin position="53"/>
        <end position="103"/>
    </location>
</feature>
<keyword evidence="3" id="KW-1185">Reference proteome</keyword>
<organism evidence="2 3">
    <name type="scientific">Oleoguttula mirabilis</name>
    <dbReference type="NCBI Taxonomy" id="1507867"/>
    <lineage>
        <taxon>Eukaryota</taxon>
        <taxon>Fungi</taxon>
        <taxon>Dikarya</taxon>
        <taxon>Ascomycota</taxon>
        <taxon>Pezizomycotina</taxon>
        <taxon>Dothideomycetes</taxon>
        <taxon>Dothideomycetidae</taxon>
        <taxon>Mycosphaerellales</taxon>
        <taxon>Teratosphaeriaceae</taxon>
        <taxon>Oleoguttula</taxon>
    </lineage>
</organism>
<feature type="region of interest" description="Disordered" evidence="1">
    <location>
        <begin position="1"/>
        <end position="29"/>
    </location>
</feature>
<evidence type="ECO:0000256" key="1">
    <source>
        <dbReference type="SAM" id="MobiDB-lite"/>
    </source>
</evidence>
<comment type="caution">
    <text evidence="2">The sequence shown here is derived from an EMBL/GenBank/DDBJ whole genome shotgun (WGS) entry which is preliminary data.</text>
</comment>
<evidence type="ECO:0000313" key="3">
    <source>
        <dbReference type="Proteomes" id="UP001324427"/>
    </source>
</evidence>
<evidence type="ECO:0000313" key="2">
    <source>
        <dbReference type="EMBL" id="KAK4544468.1"/>
    </source>
</evidence>
<sequence>MASVQSIERQLQAEDAGDSLPSGVSEAIPGHTEQYDEDMVEVAHILTSGMTHSHLAPSDVHSLSSTETEFTERCTDDVEAVDPSGDPAMGADTEDDYNHALRGGDLQEDDHPMSLLDEARALGLCQNYFTEDPWESACLPTPPETLTADIADPPGVQSIALLVALGALNGAHTYEKWNVDKESAGFLASVLALGRDDSYPVELQDAHVTFSDLKLPEPLLLCDPELELQRLKRRNEVSISAQGVKPFPLNVDKGESFQWAPSELELLAQKDQLVALEKLEVGRNVICYLRDIANPTALSNSEMIHALVESDVVSSFHFAIRSSTTNVK</sequence>
<gene>
    <name evidence="2" type="ORF">LTR36_004359</name>
</gene>
<proteinExistence type="predicted"/>
<dbReference type="EMBL" id="JAVFHQ010000025">
    <property type="protein sequence ID" value="KAK4544468.1"/>
    <property type="molecule type" value="Genomic_DNA"/>
</dbReference>
<dbReference type="Proteomes" id="UP001324427">
    <property type="component" value="Unassembled WGS sequence"/>
</dbReference>
<reference evidence="2 3" key="1">
    <citation type="submission" date="2021-11" db="EMBL/GenBank/DDBJ databases">
        <title>Black yeast isolated from Biological Soil Crust.</title>
        <authorList>
            <person name="Kurbessoian T."/>
        </authorList>
    </citation>
    <scope>NUCLEOTIDE SEQUENCE [LARGE SCALE GENOMIC DNA]</scope>
    <source>
        <strain evidence="2 3">CCFEE 5522</strain>
    </source>
</reference>
<dbReference type="AlphaFoldDB" id="A0AAV9JHM0"/>
<protein>
    <submittedName>
        <fullName evidence="2">Uncharacterized protein</fullName>
    </submittedName>
</protein>